<dbReference type="EMBL" id="JH931313">
    <property type="protein sequence ID" value="EKM48202.1"/>
    <property type="molecule type" value="Genomic_DNA"/>
</dbReference>
<dbReference type="PANTHER" id="PTHR43712:SF2">
    <property type="entry name" value="O-METHYLTRANSFERASE CICE"/>
    <property type="match status" value="1"/>
</dbReference>
<dbReference type="InParanoid" id="K5WDE8"/>
<dbReference type="Gene3D" id="3.40.50.150">
    <property type="entry name" value="Vaccinia Virus protein VP39"/>
    <property type="match status" value="1"/>
</dbReference>
<name>K5WDE8_PHACS</name>
<dbReference type="KEGG" id="pco:PHACADRAFT_214909"/>
<dbReference type="InterPro" id="IPR001077">
    <property type="entry name" value="COMT_C"/>
</dbReference>
<dbReference type="InterPro" id="IPR029063">
    <property type="entry name" value="SAM-dependent_MTases_sf"/>
</dbReference>
<keyword evidence="3" id="KW-1185">Reference proteome</keyword>
<evidence type="ECO:0000313" key="3">
    <source>
        <dbReference type="Proteomes" id="UP000008370"/>
    </source>
</evidence>
<evidence type="ECO:0000259" key="1">
    <source>
        <dbReference type="Pfam" id="PF00891"/>
    </source>
</evidence>
<protein>
    <recommendedName>
        <fullName evidence="1">O-methyltransferase C-terminal domain-containing protein</fullName>
    </recommendedName>
</protein>
<dbReference type="GeneID" id="18913621"/>
<dbReference type="SUPFAM" id="SSF53335">
    <property type="entry name" value="S-adenosyl-L-methionine-dependent methyltransferases"/>
    <property type="match status" value="1"/>
</dbReference>
<gene>
    <name evidence="2" type="ORF">PHACADRAFT_214909</name>
</gene>
<dbReference type="Pfam" id="PF00891">
    <property type="entry name" value="Methyltransf_2"/>
    <property type="match status" value="1"/>
</dbReference>
<accession>K5WDE8</accession>
<dbReference type="GO" id="GO:0008171">
    <property type="term" value="F:O-methyltransferase activity"/>
    <property type="evidence" value="ECO:0007669"/>
    <property type="project" value="InterPro"/>
</dbReference>
<evidence type="ECO:0000313" key="2">
    <source>
        <dbReference type="EMBL" id="EKM48202.1"/>
    </source>
</evidence>
<organism evidence="2 3">
    <name type="scientific">Phanerochaete carnosa (strain HHB-10118-sp)</name>
    <name type="common">White-rot fungus</name>
    <name type="synonym">Peniophora carnosa</name>
    <dbReference type="NCBI Taxonomy" id="650164"/>
    <lineage>
        <taxon>Eukaryota</taxon>
        <taxon>Fungi</taxon>
        <taxon>Dikarya</taxon>
        <taxon>Basidiomycota</taxon>
        <taxon>Agaricomycotina</taxon>
        <taxon>Agaricomycetes</taxon>
        <taxon>Polyporales</taxon>
        <taxon>Phanerochaetaceae</taxon>
        <taxon>Phanerochaete</taxon>
    </lineage>
</organism>
<dbReference type="AlphaFoldDB" id="K5WDE8"/>
<reference evidence="2 3" key="1">
    <citation type="journal article" date="2012" name="BMC Genomics">
        <title>Comparative genomics of the white-rot fungi, Phanerochaete carnosa and P. chrysosporium, to elucidate the genetic basis of the distinct wood types they colonize.</title>
        <authorList>
            <person name="Suzuki H."/>
            <person name="MacDonald J."/>
            <person name="Syed K."/>
            <person name="Salamov A."/>
            <person name="Hori C."/>
            <person name="Aerts A."/>
            <person name="Henrissat B."/>
            <person name="Wiebenga A."/>
            <person name="vanKuyk P.A."/>
            <person name="Barry K."/>
            <person name="Lindquist E."/>
            <person name="LaButti K."/>
            <person name="Lapidus A."/>
            <person name="Lucas S."/>
            <person name="Coutinho P."/>
            <person name="Gong Y."/>
            <person name="Samejima M."/>
            <person name="Mahadevan R."/>
            <person name="Abou-Zaid M."/>
            <person name="de Vries R.P."/>
            <person name="Igarashi K."/>
            <person name="Yadav J.S."/>
            <person name="Grigoriev I.V."/>
            <person name="Master E.R."/>
        </authorList>
    </citation>
    <scope>NUCLEOTIDE SEQUENCE [LARGE SCALE GENOMIC DNA]</scope>
    <source>
        <strain evidence="2 3">HHB-10118-sp</strain>
    </source>
</reference>
<dbReference type="RefSeq" id="XP_007403246.1">
    <property type="nucleotide sequence ID" value="XM_007403184.1"/>
</dbReference>
<proteinExistence type="predicted"/>
<dbReference type="Proteomes" id="UP000008370">
    <property type="component" value="Unassembled WGS sequence"/>
</dbReference>
<dbReference type="PANTHER" id="PTHR43712">
    <property type="entry name" value="PUTATIVE (AFU_ORTHOLOGUE AFUA_4G14580)-RELATED"/>
    <property type="match status" value="1"/>
</dbReference>
<feature type="domain" description="O-methyltransferase C-terminal" evidence="1">
    <location>
        <begin position="259"/>
        <end position="377"/>
    </location>
</feature>
<sequence length="393" mass="43416">MTATSTVSLVKELLKVVGSLEEQGVNGHLQPQQAYEATRRVEALTDEIKRAVLGPLEYTIQIAGSSLSHSNQLGVADVIGDDVKTLFALPLAFLTFWWYSPYAGTTISCLVAHGYFEVDGFGSRVYRNNDMFNILRSHDSNTLCDAIGFICDDEFKSAAHLVETARAAGNTGGKKTKAAFHVAFGFDRPVFEWYSDPAQVWRGQRMSRAMEQLHRMANGNVVTGTHQFLTLRRPRSFGERSIERRVNRLRLAWSTQPAVAQTRVSFAAGDFLAPTLDATGLPRGQPTYLIRHVLHDWTDDEAAGILGNVRAAMIASDAAGTRKAQGQAPKLLLCEMLLQERSGRFVYTTSMQALSLNNGRTRTEAEMCGLLKRAGFSEVVRLGAVPWSFMHIN</sequence>
<dbReference type="OrthoDB" id="1606438at2759"/>
<dbReference type="HOGENOM" id="CLU_005533_12_0_1"/>
<dbReference type="STRING" id="650164.K5WDE8"/>